<dbReference type="InterPro" id="IPR012338">
    <property type="entry name" value="Beta-lactam/transpept-like"/>
</dbReference>
<keyword evidence="6" id="KW-0573">Peptidoglycan synthesis</keyword>
<dbReference type="GO" id="GO:0008658">
    <property type="term" value="F:penicillin binding"/>
    <property type="evidence" value="ECO:0007669"/>
    <property type="project" value="InterPro"/>
</dbReference>
<evidence type="ECO:0000256" key="10">
    <source>
        <dbReference type="SAM" id="Phobius"/>
    </source>
</evidence>
<sequence>MGKIFDYLNWRRQSSRITLDLDEIFLDSRNLPSFDNQQFEGRIEKPISKQAIWGTIGTFLIICLVFAGRIGFIQVVEGKDYATRSNQNRLRHTLVFADRGIIYDRTGEALAWNNPKREYIESGGFAHVLGYIGYPNELELKDGDFNPKEYIGKNGVENTFNSILMGERGVRIEEVDASGRVESDHVSKVPTPGESITLSIDARVQAKLYEIISEVATNNGFKGGAAVLMDVETGEVLSLVSFPEFDMNVMAAGKNRVLINEYVTNPDNPFLNRVVSGLYSPGSTIKPYLGLAALVENIISPTKTIYSSGRLVVPNPYFPDQPSIFNDNKAHGAVDLRRALAVSSNVYFYTIGGGAGGQPGLGISRIEKYSRLAGFGAPTGIELNVEAAGVIPNPEWKAKTFNGEPWRLGDTYHTSIGQYGYLVTPLQVARAVSYLANNGRLLQPTLVARAEPKVINQSNFSATHFKVIQEAMRQTVTNGTALVLNSPAVEVAAKSGTAEVDASKRYVNAWISGYFPYGRPRYAFVVVMEQGPRGVSAGGGVVMRRLIDWMAIYTPEYLN</sequence>
<dbReference type="InterPro" id="IPR001460">
    <property type="entry name" value="PCN-bd_Tpept"/>
</dbReference>
<dbReference type="PANTHER" id="PTHR30627">
    <property type="entry name" value="PEPTIDOGLYCAN D,D-TRANSPEPTIDASE"/>
    <property type="match status" value="1"/>
</dbReference>
<keyword evidence="8 10" id="KW-0472">Membrane</keyword>
<feature type="domain" description="Penicillin-binding protein transpeptidase" evidence="11">
    <location>
        <begin position="224"/>
        <end position="536"/>
    </location>
</feature>
<evidence type="ECO:0008006" key="15">
    <source>
        <dbReference type="Google" id="ProtNLM"/>
    </source>
</evidence>
<evidence type="ECO:0000256" key="5">
    <source>
        <dbReference type="ARBA" id="ARBA00022960"/>
    </source>
</evidence>
<dbReference type="GO" id="GO:0005886">
    <property type="term" value="C:plasma membrane"/>
    <property type="evidence" value="ECO:0007669"/>
    <property type="project" value="TreeGrafter"/>
</dbReference>
<feature type="transmembrane region" description="Helical" evidence="10">
    <location>
        <begin position="51"/>
        <end position="72"/>
    </location>
</feature>
<dbReference type="GO" id="GO:0071555">
    <property type="term" value="P:cell wall organization"/>
    <property type="evidence" value="ECO:0007669"/>
    <property type="project" value="TreeGrafter"/>
</dbReference>
<dbReference type="Proteomes" id="UP000177838">
    <property type="component" value="Unassembled WGS sequence"/>
</dbReference>
<evidence type="ECO:0000256" key="6">
    <source>
        <dbReference type="ARBA" id="ARBA00022984"/>
    </source>
</evidence>
<keyword evidence="7 10" id="KW-1133">Transmembrane helix</keyword>
<evidence type="ECO:0000256" key="9">
    <source>
        <dbReference type="ARBA" id="ARBA00023316"/>
    </source>
</evidence>
<evidence type="ECO:0000313" key="13">
    <source>
        <dbReference type="EMBL" id="OHA59497.1"/>
    </source>
</evidence>
<dbReference type="InterPro" id="IPR005311">
    <property type="entry name" value="PBP_dimer"/>
</dbReference>
<dbReference type="SUPFAM" id="SSF56519">
    <property type="entry name" value="Penicillin binding protein dimerisation domain"/>
    <property type="match status" value="1"/>
</dbReference>
<keyword evidence="3" id="KW-1003">Cell membrane</keyword>
<gene>
    <name evidence="13" type="ORF">A2589_01385</name>
</gene>
<organism evidence="13 14">
    <name type="scientific">Candidatus Vogelbacteria bacterium RIFOXYD1_FULL_46_19</name>
    <dbReference type="NCBI Taxonomy" id="1802439"/>
    <lineage>
        <taxon>Bacteria</taxon>
        <taxon>Candidatus Vogeliibacteriota</taxon>
    </lineage>
</organism>
<comment type="caution">
    <text evidence="13">The sequence shown here is derived from an EMBL/GenBank/DDBJ whole genome shotgun (WGS) entry which is preliminary data.</text>
</comment>
<dbReference type="SUPFAM" id="SSF56601">
    <property type="entry name" value="beta-lactamase/transpeptidase-like"/>
    <property type="match status" value="1"/>
</dbReference>
<evidence type="ECO:0000256" key="4">
    <source>
        <dbReference type="ARBA" id="ARBA00022692"/>
    </source>
</evidence>
<evidence type="ECO:0000256" key="2">
    <source>
        <dbReference type="ARBA" id="ARBA00004236"/>
    </source>
</evidence>
<dbReference type="InterPro" id="IPR036138">
    <property type="entry name" value="PBP_dimer_sf"/>
</dbReference>
<dbReference type="Gene3D" id="3.40.710.10">
    <property type="entry name" value="DD-peptidase/beta-lactamase superfamily"/>
    <property type="match status" value="1"/>
</dbReference>
<keyword evidence="5" id="KW-0133">Cell shape</keyword>
<reference evidence="13 14" key="1">
    <citation type="journal article" date="2016" name="Nat. Commun.">
        <title>Thousands of microbial genomes shed light on interconnected biogeochemical processes in an aquifer system.</title>
        <authorList>
            <person name="Anantharaman K."/>
            <person name="Brown C.T."/>
            <person name="Hug L.A."/>
            <person name="Sharon I."/>
            <person name="Castelle C.J."/>
            <person name="Probst A.J."/>
            <person name="Thomas B.C."/>
            <person name="Singh A."/>
            <person name="Wilkins M.J."/>
            <person name="Karaoz U."/>
            <person name="Brodie E.L."/>
            <person name="Williams K.H."/>
            <person name="Hubbard S.S."/>
            <person name="Banfield J.F."/>
        </authorList>
    </citation>
    <scope>NUCLEOTIDE SEQUENCE [LARGE SCALE GENOMIC DNA]</scope>
</reference>
<evidence type="ECO:0000256" key="1">
    <source>
        <dbReference type="ARBA" id="ARBA00004167"/>
    </source>
</evidence>
<evidence type="ECO:0000256" key="8">
    <source>
        <dbReference type="ARBA" id="ARBA00023136"/>
    </source>
</evidence>
<accession>A0A1G2QG78</accession>
<evidence type="ECO:0000313" key="14">
    <source>
        <dbReference type="Proteomes" id="UP000177838"/>
    </source>
</evidence>
<keyword evidence="9" id="KW-0961">Cell wall biogenesis/degradation</keyword>
<dbReference type="GO" id="GO:0008800">
    <property type="term" value="F:beta-lactamase activity"/>
    <property type="evidence" value="ECO:0007669"/>
    <property type="project" value="UniProtKB-EC"/>
</dbReference>
<feature type="domain" description="Penicillin-binding protein dimerisation" evidence="12">
    <location>
        <begin position="114"/>
        <end position="183"/>
    </location>
</feature>
<keyword evidence="4 10" id="KW-0812">Transmembrane</keyword>
<evidence type="ECO:0000259" key="11">
    <source>
        <dbReference type="Pfam" id="PF00905"/>
    </source>
</evidence>
<dbReference type="InterPro" id="IPR050515">
    <property type="entry name" value="Beta-lactam/transpept"/>
</dbReference>
<dbReference type="Pfam" id="PF03717">
    <property type="entry name" value="PBP_dimer"/>
    <property type="match status" value="1"/>
</dbReference>
<evidence type="ECO:0000256" key="3">
    <source>
        <dbReference type="ARBA" id="ARBA00022475"/>
    </source>
</evidence>
<name>A0A1G2QG78_9BACT</name>
<dbReference type="EMBL" id="MHTK01000006">
    <property type="protein sequence ID" value="OHA59497.1"/>
    <property type="molecule type" value="Genomic_DNA"/>
</dbReference>
<protein>
    <recommendedName>
        <fullName evidence="15">Penicillin-binding protein 2</fullName>
    </recommendedName>
</protein>
<dbReference type="GO" id="GO:0046677">
    <property type="term" value="P:response to antibiotic"/>
    <property type="evidence" value="ECO:0007669"/>
    <property type="project" value="UniProtKB-KW"/>
</dbReference>
<evidence type="ECO:0000256" key="7">
    <source>
        <dbReference type="ARBA" id="ARBA00022989"/>
    </source>
</evidence>
<dbReference type="AlphaFoldDB" id="A0A1G2QG78"/>
<dbReference type="Pfam" id="PF00905">
    <property type="entry name" value="Transpeptidase"/>
    <property type="match status" value="1"/>
</dbReference>
<evidence type="ECO:0000259" key="12">
    <source>
        <dbReference type="Pfam" id="PF03717"/>
    </source>
</evidence>
<comment type="subcellular location">
    <subcellularLocation>
        <location evidence="2">Cell membrane</location>
    </subcellularLocation>
    <subcellularLocation>
        <location evidence="1">Membrane</location>
        <topology evidence="1">Single-pass membrane protein</topology>
    </subcellularLocation>
</comment>
<proteinExistence type="predicted"/>
<dbReference type="Gene3D" id="3.90.1310.10">
    <property type="entry name" value="Penicillin-binding protein 2a (Domain 2)"/>
    <property type="match status" value="1"/>
</dbReference>
<dbReference type="STRING" id="1802439.A2589_01385"/>
<dbReference type="PANTHER" id="PTHR30627:SF2">
    <property type="entry name" value="PEPTIDOGLYCAN D,D-TRANSPEPTIDASE MRDA"/>
    <property type="match status" value="1"/>
</dbReference>